<evidence type="ECO:0000256" key="1">
    <source>
        <dbReference type="PROSITE-ProRule" id="PRU00703"/>
    </source>
</evidence>
<dbReference type="Pfam" id="PF13426">
    <property type="entry name" value="PAS_9"/>
    <property type="match status" value="1"/>
</dbReference>
<organism evidence="5 6">
    <name type="scientific">Vibrio albus</name>
    <dbReference type="NCBI Taxonomy" id="2200953"/>
    <lineage>
        <taxon>Bacteria</taxon>
        <taxon>Pseudomonadati</taxon>
        <taxon>Pseudomonadota</taxon>
        <taxon>Gammaproteobacteria</taxon>
        <taxon>Vibrionales</taxon>
        <taxon>Vibrionaceae</taxon>
        <taxon>Vibrio</taxon>
    </lineage>
</organism>
<evidence type="ECO:0008006" key="7">
    <source>
        <dbReference type="Google" id="ProtNLM"/>
    </source>
</evidence>
<evidence type="ECO:0000259" key="4">
    <source>
        <dbReference type="PROSITE" id="PS51371"/>
    </source>
</evidence>
<dbReference type="InterPro" id="IPR046342">
    <property type="entry name" value="CBS_dom_sf"/>
</dbReference>
<accession>A0A2U3B6N7</accession>
<dbReference type="PROSITE" id="PS50112">
    <property type="entry name" value="PAS"/>
    <property type="match status" value="1"/>
</dbReference>
<dbReference type="InterPro" id="IPR035919">
    <property type="entry name" value="EAL_sf"/>
</dbReference>
<dbReference type="PANTHER" id="PTHR33121:SF79">
    <property type="entry name" value="CYCLIC DI-GMP PHOSPHODIESTERASE PDED-RELATED"/>
    <property type="match status" value="1"/>
</dbReference>
<dbReference type="InterPro" id="IPR035965">
    <property type="entry name" value="PAS-like_dom_sf"/>
</dbReference>
<dbReference type="PROSITE" id="PS50883">
    <property type="entry name" value="EAL"/>
    <property type="match status" value="1"/>
</dbReference>
<gene>
    <name evidence="5" type="ORF">DI392_15525</name>
</gene>
<dbReference type="PROSITE" id="PS51371">
    <property type="entry name" value="CBS"/>
    <property type="match status" value="1"/>
</dbReference>
<evidence type="ECO:0000259" key="3">
    <source>
        <dbReference type="PROSITE" id="PS50883"/>
    </source>
</evidence>
<evidence type="ECO:0000313" key="6">
    <source>
        <dbReference type="Proteomes" id="UP000245362"/>
    </source>
</evidence>
<name>A0A2U3B6N7_9VIBR</name>
<evidence type="ECO:0000313" key="5">
    <source>
        <dbReference type="EMBL" id="PWI32463.1"/>
    </source>
</evidence>
<feature type="domain" description="CBS" evidence="4">
    <location>
        <begin position="764"/>
        <end position="817"/>
    </location>
</feature>
<dbReference type="CDD" id="cd01948">
    <property type="entry name" value="EAL"/>
    <property type="match status" value="1"/>
</dbReference>
<dbReference type="AlphaFoldDB" id="A0A2U3B6N7"/>
<dbReference type="Gene3D" id="3.30.450.20">
    <property type="entry name" value="PAS domain"/>
    <property type="match status" value="1"/>
</dbReference>
<dbReference type="RefSeq" id="WP_109320603.1">
    <property type="nucleotide sequence ID" value="NZ_QFWT01000009.1"/>
</dbReference>
<dbReference type="GO" id="GO:0071111">
    <property type="term" value="F:cyclic-guanylate-specific phosphodiesterase activity"/>
    <property type="evidence" value="ECO:0007669"/>
    <property type="project" value="InterPro"/>
</dbReference>
<dbReference type="SUPFAM" id="SSF55785">
    <property type="entry name" value="PYP-like sensor domain (PAS domain)"/>
    <property type="match status" value="1"/>
</dbReference>
<reference evidence="5 6" key="1">
    <citation type="submission" date="2018-05" db="EMBL/GenBank/DDBJ databases">
        <title>Vibrio limimaris sp. nov., isolated from marine sediment.</title>
        <authorList>
            <person name="Li C.-M."/>
        </authorList>
    </citation>
    <scope>NUCLEOTIDE SEQUENCE [LARGE SCALE GENOMIC DNA]</scope>
    <source>
        <strain evidence="5 6">E4404</strain>
    </source>
</reference>
<feature type="domain" description="EAL" evidence="3">
    <location>
        <begin position="421"/>
        <end position="676"/>
    </location>
</feature>
<sequence>MSELEIETNFKSSSAIGLNGSNITWSLNYETRAFQILKLSDDAKLNQVKHITIFEDFLECFKPKERFRFKQHVNNIRHGKKPKAALRTLLSLDEQELLYCTISASRISDSIVHGNIILLFKLPKRSEFSTFFLSIFDNRNHGVVLTDKRANIVACNQCYEESMGYTIEELIGKNTNIFKSGKFDEIYYVDMWATIHYMGHWFGNILSKRKDGSIVPHELTIQTLNFNKSSTYYLGITRELTNIPVTVSPEERYGGVELLTQLPNEVAFLRKTGRHINEMPEGNSLFLMIMDPELSDEESLTFKIQMSKALSQNNDHFYGGYIRGNRFALAVCFDVVSGNADSSIPHKELSNILSLLKHNLPKAFLHALSVSNIGVSVLGTDGNSANELYEHATIAMEESHRTKISNICLFDKVAHYQQKRRRRLEALARQGIRTRNVDVFYQPIVDTVTWKVRKVEALCRFRDQNGGLLNTQEMVNIIEDLGLVEELDLIVAERAITERALLTQKFGSDIEICLNVSLNTTSNNIGALSRLQTLLDDLGADAGKVTIEITESAYFGNSDEQMSLITAIKQTGVSVAIDDFGTGYSSFSYLKEPAFDILKIDREFVSGLNTHSRYYHIIKMIVDLAHKLGIQIVAEGVESREEATLLYDMGVDMLQGYYFSQPMSVTALKPLTSLLYRLRKTIQTRELTQLVTQPLVLEPNTPLEDIKNVFETTPYEVLPVIEGRKCVGLVDKPSYYLHISSTLGTDLETARDLAILKKRALQIMDPLFEQMDESITISDVVDNLQQGKRPPWVVVNQEGKYLGLIEQDNVLNILVQP</sequence>
<dbReference type="InterPro" id="IPR000644">
    <property type="entry name" value="CBS_dom"/>
</dbReference>
<proteinExistence type="predicted"/>
<dbReference type="NCBIfam" id="TIGR00229">
    <property type="entry name" value="sensory_box"/>
    <property type="match status" value="1"/>
</dbReference>
<dbReference type="OrthoDB" id="5643297at2"/>
<dbReference type="Gene3D" id="3.10.580.10">
    <property type="entry name" value="CBS-domain"/>
    <property type="match status" value="1"/>
</dbReference>
<evidence type="ECO:0000259" key="2">
    <source>
        <dbReference type="PROSITE" id="PS50112"/>
    </source>
</evidence>
<dbReference type="SUPFAM" id="SSF54631">
    <property type="entry name" value="CBS-domain pair"/>
    <property type="match status" value="1"/>
</dbReference>
<dbReference type="InterPro" id="IPR001633">
    <property type="entry name" value="EAL_dom"/>
</dbReference>
<dbReference type="InterPro" id="IPR050706">
    <property type="entry name" value="Cyclic-di-GMP_PDE-like"/>
</dbReference>
<dbReference type="Proteomes" id="UP000245362">
    <property type="component" value="Unassembled WGS sequence"/>
</dbReference>
<dbReference type="SUPFAM" id="SSF141868">
    <property type="entry name" value="EAL domain-like"/>
    <property type="match status" value="1"/>
</dbReference>
<dbReference type="InterPro" id="IPR000014">
    <property type="entry name" value="PAS"/>
</dbReference>
<protein>
    <recommendedName>
        <fullName evidence="7">EAL domain-containing protein</fullName>
    </recommendedName>
</protein>
<dbReference type="PANTHER" id="PTHR33121">
    <property type="entry name" value="CYCLIC DI-GMP PHOSPHODIESTERASE PDEF"/>
    <property type="match status" value="1"/>
</dbReference>
<dbReference type="Pfam" id="PF00563">
    <property type="entry name" value="EAL"/>
    <property type="match status" value="1"/>
</dbReference>
<keyword evidence="1" id="KW-0129">CBS domain</keyword>
<comment type="caution">
    <text evidence="5">The sequence shown here is derived from an EMBL/GenBank/DDBJ whole genome shotgun (WGS) entry which is preliminary data.</text>
</comment>
<dbReference type="EMBL" id="QFWT01000009">
    <property type="protein sequence ID" value="PWI32463.1"/>
    <property type="molecule type" value="Genomic_DNA"/>
</dbReference>
<feature type="domain" description="PAS" evidence="2">
    <location>
        <begin position="128"/>
        <end position="174"/>
    </location>
</feature>
<keyword evidence="6" id="KW-1185">Reference proteome</keyword>
<dbReference type="SMART" id="SM00052">
    <property type="entry name" value="EAL"/>
    <property type="match status" value="1"/>
</dbReference>
<dbReference type="Gene3D" id="3.20.20.450">
    <property type="entry name" value="EAL domain"/>
    <property type="match status" value="1"/>
</dbReference>